<protein>
    <submittedName>
        <fullName evidence="1">Uncharacterized protein</fullName>
    </submittedName>
</protein>
<reference evidence="1" key="2">
    <citation type="submission" date="2012-05" db="EMBL/GenBank/DDBJ databases">
        <title>Annotation of the Genome Sequence of Fusarium oxysporum HDV247.</title>
        <authorList>
            <consortium name="The Broad Institute Genomics Platform"/>
            <person name="Ma L.-J."/>
            <person name="Corby-Kistler H."/>
            <person name="Broz K."/>
            <person name="Gale L.R."/>
            <person name="Jonkers W."/>
            <person name="O'Donnell K."/>
            <person name="Ploetz R."/>
            <person name="Steinberg C."/>
            <person name="Schwartz D.C."/>
            <person name="VanEtten H."/>
            <person name="Zhou S."/>
            <person name="Young S.K."/>
            <person name="Zeng Q."/>
            <person name="Gargeya S."/>
            <person name="Fitzgerald M."/>
            <person name="Abouelleil A."/>
            <person name="Alvarado L."/>
            <person name="Chapman S.B."/>
            <person name="Gainer-Dewar J."/>
            <person name="Goldberg J."/>
            <person name="Griggs A."/>
            <person name="Gujja S."/>
            <person name="Hansen M."/>
            <person name="Howarth C."/>
            <person name="Imamovic A."/>
            <person name="Ireland A."/>
            <person name="Larimer J."/>
            <person name="McCowan C."/>
            <person name="Murphy C."/>
            <person name="Pearson M."/>
            <person name="Poon T.W."/>
            <person name="Priest M."/>
            <person name="Roberts A."/>
            <person name="Saif S."/>
            <person name="Shea T."/>
            <person name="Sykes S."/>
            <person name="Wortman J."/>
            <person name="Nusbaum C."/>
            <person name="Birren B."/>
        </authorList>
    </citation>
    <scope>NUCLEOTIDE SEQUENCE</scope>
    <source>
        <strain evidence="1">HDV247</strain>
    </source>
</reference>
<reference evidence="1" key="1">
    <citation type="submission" date="2011-10" db="EMBL/GenBank/DDBJ databases">
        <title>The Genome Sequence of Fusarium oxysporum HDV247.</title>
        <authorList>
            <consortium name="The Broad Institute Genome Sequencing Platform"/>
            <person name="Ma L.-J."/>
            <person name="Gale L.R."/>
            <person name="Schwartz D.C."/>
            <person name="Zhou S."/>
            <person name="Corby-Kistler H."/>
            <person name="Young S.K."/>
            <person name="Zeng Q."/>
            <person name="Gargeya S."/>
            <person name="Fitzgerald M."/>
            <person name="Haas B."/>
            <person name="Abouelleil A."/>
            <person name="Alvarado L."/>
            <person name="Arachchi H.M."/>
            <person name="Berlin A."/>
            <person name="Brown A."/>
            <person name="Chapman S.B."/>
            <person name="Chen Z."/>
            <person name="Dunbar C."/>
            <person name="Freedman E."/>
            <person name="Gearin G."/>
            <person name="Goldberg J."/>
            <person name="Griggs A."/>
            <person name="Gujja S."/>
            <person name="Heiman D."/>
            <person name="Howarth C."/>
            <person name="Larson L."/>
            <person name="Lui A."/>
            <person name="MacDonald P.J.P."/>
            <person name="Montmayeur A."/>
            <person name="Murphy C."/>
            <person name="Neiman D."/>
            <person name="Pearson M."/>
            <person name="Priest M."/>
            <person name="Roberts A."/>
            <person name="Saif S."/>
            <person name="Shea T."/>
            <person name="Shenoy N."/>
            <person name="Sisk P."/>
            <person name="Stolte C."/>
            <person name="Sykes S."/>
            <person name="Wortman J."/>
            <person name="Nusbaum C."/>
            <person name="Birren B."/>
        </authorList>
    </citation>
    <scope>NUCLEOTIDE SEQUENCE [LARGE SCALE GENOMIC DNA]</scope>
    <source>
        <strain evidence="1">HDV247</strain>
    </source>
</reference>
<proteinExistence type="predicted"/>
<dbReference type="Proteomes" id="UP000030751">
    <property type="component" value="Unassembled WGS sequence"/>
</dbReference>
<name>W9PGD8_FUSOX</name>
<accession>W9PGD8</accession>
<evidence type="ECO:0000313" key="1">
    <source>
        <dbReference type="EMBL" id="EXA44259.1"/>
    </source>
</evidence>
<sequence length="36" mass="4018">MSGVTSFSIRRGGYRSLAQSEDVLGCFTWARRVHVS</sequence>
<gene>
    <name evidence="1" type="ORF">FOVG_05737</name>
</gene>
<dbReference type="EMBL" id="JH650971">
    <property type="protein sequence ID" value="EXA44259.1"/>
    <property type="molecule type" value="Genomic_DNA"/>
</dbReference>
<dbReference type="HOGENOM" id="CLU_3359777_0_0_1"/>
<dbReference type="AlphaFoldDB" id="W9PGD8"/>
<organism evidence="1">
    <name type="scientific">Fusarium oxysporum f. sp. pisi HDV247</name>
    <dbReference type="NCBI Taxonomy" id="1080344"/>
    <lineage>
        <taxon>Eukaryota</taxon>
        <taxon>Fungi</taxon>
        <taxon>Dikarya</taxon>
        <taxon>Ascomycota</taxon>
        <taxon>Pezizomycotina</taxon>
        <taxon>Sordariomycetes</taxon>
        <taxon>Hypocreomycetidae</taxon>
        <taxon>Hypocreales</taxon>
        <taxon>Nectriaceae</taxon>
        <taxon>Fusarium</taxon>
        <taxon>Fusarium oxysporum species complex</taxon>
    </lineage>
</organism>